<gene>
    <name evidence="6" type="ORF">JD78_00551</name>
</gene>
<dbReference type="RefSeq" id="WP_153359999.1">
    <property type="nucleotide sequence ID" value="NZ_JABGDC010000073.1"/>
</dbReference>
<dbReference type="GO" id="GO:0000976">
    <property type="term" value="F:transcription cis-regulatory region binding"/>
    <property type="evidence" value="ECO:0007669"/>
    <property type="project" value="TreeGrafter"/>
</dbReference>
<evidence type="ECO:0000259" key="5">
    <source>
        <dbReference type="PROSITE" id="PS50977"/>
    </source>
</evidence>
<feature type="DNA-binding region" description="H-T-H motif" evidence="4">
    <location>
        <begin position="32"/>
        <end position="51"/>
    </location>
</feature>
<dbReference type="Gene3D" id="1.10.357.10">
    <property type="entry name" value="Tetracycline Repressor, domain 2"/>
    <property type="match status" value="1"/>
</dbReference>
<evidence type="ECO:0000256" key="3">
    <source>
        <dbReference type="ARBA" id="ARBA00023163"/>
    </source>
</evidence>
<dbReference type="AlphaFoldDB" id="A0A562IM09"/>
<dbReference type="PANTHER" id="PTHR30055:SF148">
    <property type="entry name" value="TETR-FAMILY TRANSCRIPTIONAL REGULATOR"/>
    <property type="match status" value="1"/>
</dbReference>
<evidence type="ECO:0000256" key="1">
    <source>
        <dbReference type="ARBA" id="ARBA00023015"/>
    </source>
</evidence>
<name>A0A562IM09_9ACTN</name>
<dbReference type="Gene3D" id="1.10.10.60">
    <property type="entry name" value="Homeodomain-like"/>
    <property type="match status" value="1"/>
</dbReference>
<dbReference type="SUPFAM" id="SSF46689">
    <property type="entry name" value="Homeodomain-like"/>
    <property type="match status" value="1"/>
</dbReference>
<dbReference type="SUPFAM" id="SSF48498">
    <property type="entry name" value="Tetracyclin repressor-like, C-terminal domain"/>
    <property type="match status" value="1"/>
</dbReference>
<keyword evidence="3" id="KW-0804">Transcription</keyword>
<dbReference type="PROSITE" id="PS50977">
    <property type="entry name" value="HTH_TETR_2"/>
    <property type="match status" value="1"/>
</dbReference>
<keyword evidence="1" id="KW-0805">Transcription regulation</keyword>
<dbReference type="EMBL" id="VLKF01000001">
    <property type="protein sequence ID" value="TWH72047.1"/>
    <property type="molecule type" value="Genomic_DNA"/>
</dbReference>
<dbReference type="Pfam" id="PF16859">
    <property type="entry name" value="TetR_C_11"/>
    <property type="match status" value="1"/>
</dbReference>
<dbReference type="GO" id="GO:0003700">
    <property type="term" value="F:DNA-binding transcription factor activity"/>
    <property type="evidence" value="ECO:0007669"/>
    <property type="project" value="TreeGrafter"/>
</dbReference>
<dbReference type="InterPro" id="IPR036271">
    <property type="entry name" value="Tet_transcr_reg_TetR-rel_C_sf"/>
</dbReference>
<dbReference type="InterPro" id="IPR001647">
    <property type="entry name" value="HTH_TetR"/>
</dbReference>
<keyword evidence="7" id="KW-1185">Reference proteome</keyword>
<evidence type="ECO:0000313" key="6">
    <source>
        <dbReference type="EMBL" id="TWH72047.1"/>
    </source>
</evidence>
<dbReference type="PANTHER" id="PTHR30055">
    <property type="entry name" value="HTH-TYPE TRANSCRIPTIONAL REGULATOR RUTR"/>
    <property type="match status" value="1"/>
</dbReference>
<dbReference type="InterPro" id="IPR011075">
    <property type="entry name" value="TetR_C"/>
</dbReference>
<dbReference type="InterPro" id="IPR050109">
    <property type="entry name" value="HTH-type_TetR-like_transc_reg"/>
</dbReference>
<reference evidence="6 7" key="1">
    <citation type="submission" date="2019-07" db="EMBL/GenBank/DDBJ databases">
        <title>R&amp;d 2014.</title>
        <authorList>
            <person name="Klenk H.-P."/>
        </authorList>
    </citation>
    <scope>NUCLEOTIDE SEQUENCE [LARGE SCALE GENOMIC DNA]</scope>
    <source>
        <strain evidence="6 7">DSM 45764</strain>
    </source>
</reference>
<feature type="domain" description="HTH tetR-type" evidence="5">
    <location>
        <begin position="9"/>
        <end position="69"/>
    </location>
</feature>
<dbReference type="Pfam" id="PF00440">
    <property type="entry name" value="TetR_N"/>
    <property type="match status" value="1"/>
</dbReference>
<sequence>MTSTRRRGAELQRAIEDAVLADVREHGYAGATYERIAARAGTSKAVLYRRWPSKAEMIVAATTSTRSRDLIPAPDTGSLAGDLRSLLRTMRALVGETNRATLLSLMAELDASAGESLRVLLFSQVGELLQPSIERARTRGELGATPLAPRALSLPFDLARHEFLVVGALTDAALDSIVDDVVVPLLVTSSRRPQPADADPAGG</sequence>
<keyword evidence="2 4" id="KW-0238">DNA-binding</keyword>
<dbReference type="InterPro" id="IPR009057">
    <property type="entry name" value="Homeodomain-like_sf"/>
</dbReference>
<accession>A0A562IM09</accession>
<dbReference type="Proteomes" id="UP000321490">
    <property type="component" value="Unassembled WGS sequence"/>
</dbReference>
<evidence type="ECO:0000256" key="2">
    <source>
        <dbReference type="ARBA" id="ARBA00023125"/>
    </source>
</evidence>
<comment type="caution">
    <text evidence="6">The sequence shown here is derived from an EMBL/GenBank/DDBJ whole genome shotgun (WGS) entry which is preliminary data.</text>
</comment>
<evidence type="ECO:0000313" key="7">
    <source>
        <dbReference type="Proteomes" id="UP000321490"/>
    </source>
</evidence>
<dbReference type="OrthoDB" id="9796019at2"/>
<evidence type="ECO:0000256" key="4">
    <source>
        <dbReference type="PROSITE-ProRule" id="PRU00335"/>
    </source>
</evidence>
<protein>
    <submittedName>
        <fullName evidence="6">TetR family transcriptional regulator</fullName>
    </submittedName>
</protein>
<organism evidence="6 7">
    <name type="scientific">Modestobacter roseus</name>
    <dbReference type="NCBI Taxonomy" id="1181884"/>
    <lineage>
        <taxon>Bacteria</taxon>
        <taxon>Bacillati</taxon>
        <taxon>Actinomycetota</taxon>
        <taxon>Actinomycetes</taxon>
        <taxon>Geodermatophilales</taxon>
        <taxon>Geodermatophilaceae</taxon>
        <taxon>Modestobacter</taxon>
    </lineage>
</organism>
<proteinExistence type="predicted"/>